<dbReference type="AlphaFoldDB" id="A0A9W3DT44"/>
<sequence length="293" mass="32630">MAIEKEEWWSRSNDELSLVFQKFISVGSPSSTDAIITMNDDEDETLVSKIKKTSDSNSLLPSTNAVIIIDDDDDEEETLDSKKNKKRNHLDSTLEPTKKKPRLGSWWDDVDAFDQLSCVVKGLPTVQSCFSSTNLPETKTKEDKKRSLSSSHHENLLGYTDSNNKEYQDCLGYGHVSLPSLGGYVTPADSCFPSLSTGLRETNKDYESQLSSSNHHGDDFIDLGEDKNVGESANSSNKSIRHVTLEELGVSVEDLKSIPWEAFDPTWEIRSVTMDPWLGGYVSDMLSAHNSHA</sequence>
<keyword evidence="2" id="KW-1185">Reference proteome</keyword>
<dbReference type="Proteomes" id="UP000504610">
    <property type="component" value="Chromosome 5"/>
</dbReference>
<dbReference type="GeneID" id="130512680"/>
<proteinExistence type="predicted"/>
<organism evidence="2 3">
    <name type="scientific">Raphanus sativus</name>
    <name type="common">Radish</name>
    <name type="synonym">Raphanus raphanistrum var. sativus</name>
    <dbReference type="NCBI Taxonomy" id="3726"/>
    <lineage>
        <taxon>Eukaryota</taxon>
        <taxon>Viridiplantae</taxon>
        <taxon>Streptophyta</taxon>
        <taxon>Embryophyta</taxon>
        <taxon>Tracheophyta</taxon>
        <taxon>Spermatophyta</taxon>
        <taxon>Magnoliopsida</taxon>
        <taxon>eudicotyledons</taxon>
        <taxon>Gunneridae</taxon>
        <taxon>Pentapetalae</taxon>
        <taxon>rosids</taxon>
        <taxon>malvids</taxon>
        <taxon>Brassicales</taxon>
        <taxon>Brassicaceae</taxon>
        <taxon>Brassiceae</taxon>
        <taxon>Raphanus</taxon>
    </lineage>
</organism>
<feature type="region of interest" description="Disordered" evidence="1">
    <location>
        <begin position="131"/>
        <end position="160"/>
    </location>
</feature>
<evidence type="ECO:0000313" key="3">
    <source>
        <dbReference type="RefSeq" id="XP_056866879.1"/>
    </source>
</evidence>
<evidence type="ECO:0000256" key="1">
    <source>
        <dbReference type="SAM" id="MobiDB-lite"/>
    </source>
</evidence>
<feature type="compositionally biased region" description="Basic and acidic residues" evidence="1">
    <location>
        <begin position="138"/>
        <end position="155"/>
    </location>
</feature>
<accession>A0A9W3DT44</accession>
<evidence type="ECO:0000313" key="2">
    <source>
        <dbReference type="Proteomes" id="UP000504610"/>
    </source>
</evidence>
<name>A0A9W3DT44_RAPSA</name>
<reference evidence="3" key="2">
    <citation type="submission" date="2025-08" db="UniProtKB">
        <authorList>
            <consortium name="RefSeq"/>
        </authorList>
    </citation>
    <scope>IDENTIFICATION</scope>
    <source>
        <tissue evidence="3">Leaf</tissue>
    </source>
</reference>
<reference evidence="2" key="1">
    <citation type="journal article" date="2019" name="Database">
        <title>The radish genome database (RadishGD): an integrated information resource for radish genomics.</title>
        <authorList>
            <person name="Yu H.J."/>
            <person name="Baek S."/>
            <person name="Lee Y.J."/>
            <person name="Cho A."/>
            <person name="Mun J.H."/>
        </authorList>
    </citation>
    <scope>NUCLEOTIDE SEQUENCE [LARGE SCALE GENOMIC DNA]</scope>
    <source>
        <strain evidence="2">cv. WK10039</strain>
    </source>
</reference>
<protein>
    <submittedName>
        <fullName evidence="3">Uncharacterized protein LOC130512680</fullName>
    </submittedName>
</protein>
<dbReference type="RefSeq" id="XP_056866879.1">
    <property type="nucleotide sequence ID" value="XM_057010899.1"/>
</dbReference>
<dbReference type="KEGG" id="rsz:130512680"/>
<dbReference type="OrthoDB" id="1044253at2759"/>
<gene>
    <name evidence="3" type="primary">LOC130512680</name>
</gene>